<dbReference type="SUPFAM" id="SSF52540">
    <property type="entry name" value="P-loop containing nucleoside triphosphate hydrolases"/>
    <property type="match status" value="1"/>
</dbReference>
<dbReference type="InterPro" id="IPR051943">
    <property type="entry name" value="TRAFAC_Dynamin-like_GTPase"/>
</dbReference>
<comment type="caution">
    <text evidence="4">The sequence shown here is derived from an EMBL/GenBank/DDBJ whole genome shotgun (WGS) entry which is preliminary data.</text>
</comment>
<dbReference type="Pfam" id="PF18150">
    <property type="entry name" value="DUF5600"/>
    <property type="match status" value="1"/>
</dbReference>
<dbReference type="AlphaFoldDB" id="A0AA36J9H1"/>
<dbReference type="InterPro" id="IPR040990">
    <property type="entry name" value="DUF5600"/>
</dbReference>
<reference evidence="4" key="1">
    <citation type="submission" date="2023-08" db="EMBL/GenBank/DDBJ databases">
        <authorList>
            <person name="Chen Y."/>
            <person name="Shah S."/>
            <person name="Dougan E. K."/>
            <person name="Thang M."/>
            <person name="Chan C."/>
        </authorList>
    </citation>
    <scope>NUCLEOTIDE SEQUENCE</scope>
</reference>
<dbReference type="GO" id="GO:0005525">
    <property type="term" value="F:GTP binding"/>
    <property type="evidence" value="ECO:0007669"/>
    <property type="project" value="InterPro"/>
</dbReference>
<evidence type="ECO:0000259" key="3">
    <source>
        <dbReference type="PROSITE" id="PS51718"/>
    </source>
</evidence>
<comment type="subcellular location">
    <subcellularLocation>
        <location evidence="1">Endosome membrane</location>
        <topology evidence="1">Peripheral membrane protein</topology>
    </subcellularLocation>
</comment>
<dbReference type="Proteomes" id="UP001178507">
    <property type="component" value="Unassembled WGS sequence"/>
</dbReference>
<dbReference type="Gene3D" id="3.40.50.300">
    <property type="entry name" value="P-loop containing nucleotide triphosphate hydrolases"/>
    <property type="match status" value="1"/>
</dbReference>
<evidence type="ECO:0000256" key="2">
    <source>
        <dbReference type="SAM" id="MobiDB-lite"/>
    </source>
</evidence>
<sequence length="502" mass="55849">MLAPISAPTAAVGRKLSLSASGRPADRAPSTPLKRAVPLVPLLAISQVKRRGWRCARRSFAARLRQYFVKPEEQLKVLPDLLQTLQGVYEAKLLPLERKLQFGSFYDSAELSSAYFTSKPMVLVLGQYSTGKSTLISQLLQAEYPGMRVGPEPTTDKFVSIMAGPSRQQLPGFALCSNPSQPFGQLNRFGTRFLDRFEGALMPVQEVPVLGLLSLVDTPGVLSGDKQRVGRSYDFEGVMGWFAENADLVLVLFDPNKLDISDEFRRCLEALGKKSKSKVRFVLNKAEKLDHFDLVHVYGALMWSLSKVSNNPEMPHVYCSATEEQCKGLSDEAKAFFRKEEADLRQEVWQVPLDNTTRKVNDLLRRGRLLRCHALLTSYLLTLRGFLRGRRVLRETIADPAKLAAACTHVAQTHGVSLQDFLPAESMTETYLKFGDEMIQHVPAELIQQAEEALNTDIPALLERVSQKREEMIQQGMPGADSLLRATPGESAEAEKSEPSKG</sequence>
<dbReference type="Pfam" id="PF00350">
    <property type="entry name" value="Dynamin_N"/>
    <property type="match status" value="1"/>
</dbReference>
<accession>A0AA36J9H1</accession>
<name>A0AA36J9H1_9DINO</name>
<dbReference type="EMBL" id="CAUJNA010003438">
    <property type="protein sequence ID" value="CAJ1402078.1"/>
    <property type="molecule type" value="Genomic_DNA"/>
</dbReference>
<evidence type="ECO:0000313" key="5">
    <source>
        <dbReference type="Proteomes" id="UP001178507"/>
    </source>
</evidence>
<dbReference type="Gene3D" id="1.10.268.20">
    <property type="match status" value="1"/>
</dbReference>
<protein>
    <recommendedName>
        <fullName evidence="3">Dynamin-type G domain-containing protein</fullName>
    </recommendedName>
</protein>
<gene>
    <name evidence="4" type="ORF">EVOR1521_LOCUS25047</name>
</gene>
<organism evidence="4 5">
    <name type="scientific">Effrenium voratum</name>
    <dbReference type="NCBI Taxonomy" id="2562239"/>
    <lineage>
        <taxon>Eukaryota</taxon>
        <taxon>Sar</taxon>
        <taxon>Alveolata</taxon>
        <taxon>Dinophyceae</taxon>
        <taxon>Suessiales</taxon>
        <taxon>Symbiodiniaceae</taxon>
        <taxon>Effrenium</taxon>
    </lineage>
</organism>
<feature type="compositionally biased region" description="Basic and acidic residues" evidence="2">
    <location>
        <begin position="493"/>
        <end position="502"/>
    </location>
</feature>
<evidence type="ECO:0000313" key="4">
    <source>
        <dbReference type="EMBL" id="CAJ1402078.1"/>
    </source>
</evidence>
<dbReference type="InterPro" id="IPR030381">
    <property type="entry name" value="G_DYNAMIN_dom"/>
</dbReference>
<feature type="region of interest" description="Disordered" evidence="2">
    <location>
        <begin position="471"/>
        <end position="502"/>
    </location>
</feature>
<keyword evidence="5" id="KW-1185">Reference proteome</keyword>
<dbReference type="PANTHER" id="PTHR43681:SF1">
    <property type="entry name" value="SARCALUMENIN"/>
    <property type="match status" value="1"/>
</dbReference>
<feature type="domain" description="Dynamin-type G" evidence="3">
    <location>
        <begin position="116"/>
        <end position="354"/>
    </location>
</feature>
<dbReference type="InterPro" id="IPR045063">
    <property type="entry name" value="Dynamin_N"/>
</dbReference>
<dbReference type="InterPro" id="IPR027417">
    <property type="entry name" value="P-loop_NTPase"/>
</dbReference>
<dbReference type="PROSITE" id="PS51718">
    <property type="entry name" value="G_DYNAMIN_2"/>
    <property type="match status" value="1"/>
</dbReference>
<dbReference type="PANTHER" id="PTHR43681">
    <property type="entry name" value="TRANSMEMBRANE GTPASE FZO"/>
    <property type="match status" value="1"/>
</dbReference>
<dbReference type="GO" id="GO:0010008">
    <property type="term" value="C:endosome membrane"/>
    <property type="evidence" value="ECO:0007669"/>
    <property type="project" value="UniProtKB-SubCell"/>
</dbReference>
<proteinExistence type="predicted"/>
<evidence type="ECO:0000256" key="1">
    <source>
        <dbReference type="ARBA" id="ARBA00004481"/>
    </source>
</evidence>